<accession>A0A9P5XRD4</accession>
<keyword evidence="5" id="KW-0187">Copper transport</keyword>
<evidence type="ECO:0000256" key="3">
    <source>
        <dbReference type="ARBA" id="ARBA00022989"/>
    </source>
</evidence>
<dbReference type="PANTHER" id="PTHR12483">
    <property type="entry name" value="SOLUTE CARRIER FAMILY 31 COPPER TRANSPORTERS"/>
    <property type="match status" value="1"/>
</dbReference>
<evidence type="ECO:0000256" key="5">
    <source>
        <dbReference type="RuleBase" id="RU367022"/>
    </source>
</evidence>
<keyword evidence="5" id="KW-0813">Transport</keyword>
<dbReference type="EMBL" id="MU150452">
    <property type="protein sequence ID" value="KAF9456153.1"/>
    <property type="molecule type" value="Genomic_DNA"/>
</dbReference>
<evidence type="ECO:0000256" key="4">
    <source>
        <dbReference type="ARBA" id="ARBA00023136"/>
    </source>
</evidence>
<keyword evidence="8" id="KW-1185">Reference proteome</keyword>
<keyword evidence="5" id="KW-0186">Copper</keyword>
<proteinExistence type="inferred from homology"/>
<evidence type="ECO:0000313" key="7">
    <source>
        <dbReference type="EMBL" id="KAF9456153.1"/>
    </source>
</evidence>
<dbReference type="PANTHER" id="PTHR12483:SF27">
    <property type="entry name" value="COPPER TRANSPORT PROTEIN CTR1"/>
    <property type="match status" value="1"/>
</dbReference>
<evidence type="ECO:0000256" key="1">
    <source>
        <dbReference type="ARBA" id="ARBA00004141"/>
    </source>
</evidence>
<keyword evidence="4 5" id="KW-0472">Membrane</keyword>
<comment type="caution">
    <text evidence="7">The sequence shown here is derived from an EMBL/GenBank/DDBJ whole genome shotgun (WGS) entry which is preliminary data.</text>
</comment>
<feature type="compositionally biased region" description="Basic and acidic residues" evidence="6">
    <location>
        <begin position="118"/>
        <end position="133"/>
    </location>
</feature>
<sequence>MRKLWIKPSHQHTIYTDNDPTMDHSSMDPSTMDMDMMMVPWFHFTGGDHLFFESWRPTSSGAIVGACIGLVFLALFDRWFAATRTVMESHWRHRGLSLSLRPSQLYYGKMTSTPSTRASEKSLDLKPDVKEETQSLPSLPDRQANHIRTIPPFIPSHDVPRGIMHGIQTLLGYLLMLAVMTFNAAYIISIVVGLGLGEVIFGRMGNGRGAAH</sequence>
<organism evidence="7 8">
    <name type="scientific">Collybia nuda</name>
    <dbReference type="NCBI Taxonomy" id="64659"/>
    <lineage>
        <taxon>Eukaryota</taxon>
        <taxon>Fungi</taxon>
        <taxon>Dikarya</taxon>
        <taxon>Basidiomycota</taxon>
        <taxon>Agaricomycotina</taxon>
        <taxon>Agaricomycetes</taxon>
        <taxon>Agaricomycetidae</taxon>
        <taxon>Agaricales</taxon>
        <taxon>Tricholomatineae</taxon>
        <taxon>Clitocybaceae</taxon>
        <taxon>Collybia</taxon>
    </lineage>
</organism>
<gene>
    <name evidence="7" type="ORF">BDZ94DRAFT_438975</name>
</gene>
<dbReference type="OrthoDB" id="73901at2759"/>
<evidence type="ECO:0000313" key="8">
    <source>
        <dbReference type="Proteomes" id="UP000807353"/>
    </source>
</evidence>
<evidence type="ECO:0000256" key="2">
    <source>
        <dbReference type="ARBA" id="ARBA00022692"/>
    </source>
</evidence>
<keyword evidence="5" id="KW-0406">Ion transport</keyword>
<dbReference type="AlphaFoldDB" id="A0A9P5XRD4"/>
<evidence type="ECO:0000256" key="6">
    <source>
        <dbReference type="SAM" id="MobiDB-lite"/>
    </source>
</evidence>
<feature type="transmembrane region" description="Helical" evidence="5">
    <location>
        <begin position="170"/>
        <end position="196"/>
    </location>
</feature>
<protein>
    <recommendedName>
        <fullName evidence="5">Copper transport protein</fullName>
    </recommendedName>
</protein>
<feature type="transmembrane region" description="Helical" evidence="5">
    <location>
        <begin position="60"/>
        <end position="80"/>
    </location>
</feature>
<keyword evidence="3 5" id="KW-1133">Transmembrane helix</keyword>
<reference evidence="7" key="1">
    <citation type="submission" date="2020-11" db="EMBL/GenBank/DDBJ databases">
        <authorList>
            <consortium name="DOE Joint Genome Institute"/>
            <person name="Ahrendt S."/>
            <person name="Riley R."/>
            <person name="Andreopoulos W."/>
            <person name="Labutti K."/>
            <person name="Pangilinan J."/>
            <person name="Ruiz-Duenas F.J."/>
            <person name="Barrasa J.M."/>
            <person name="Sanchez-Garcia M."/>
            <person name="Camarero S."/>
            <person name="Miyauchi S."/>
            <person name="Serrano A."/>
            <person name="Linde D."/>
            <person name="Babiker R."/>
            <person name="Drula E."/>
            <person name="Ayuso-Fernandez I."/>
            <person name="Pacheco R."/>
            <person name="Padilla G."/>
            <person name="Ferreira P."/>
            <person name="Barriuso J."/>
            <person name="Kellner H."/>
            <person name="Castanera R."/>
            <person name="Alfaro M."/>
            <person name="Ramirez L."/>
            <person name="Pisabarro A.G."/>
            <person name="Kuo A."/>
            <person name="Tritt A."/>
            <person name="Lipzen A."/>
            <person name="He G."/>
            <person name="Yan M."/>
            <person name="Ng V."/>
            <person name="Cullen D."/>
            <person name="Martin F."/>
            <person name="Rosso M.-N."/>
            <person name="Henrissat B."/>
            <person name="Hibbett D."/>
            <person name="Martinez A.T."/>
            <person name="Grigoriev I.V."/>
        </authorList>
    </citation>
    <scope>NUCLEOTIDE SEQUENCE</scope>
    <source>
        <strain evidence="7">CBS 247.69</strain>
    </source>
</reference>
<name>A0A9P5XRD4_9AGAR</name>
<dbReference type="GO" id="GO:0005375">
    <property type="term" value="F:copper ion transmembrane transporter activity"/>
    <property type="evidence" value="ECO:0007669"/>
    <property type="project" value="UniProtKB-UniRule"/>
</dbReference>
<feature type="region of interest" description="Disordered" evidence="6">
    <location>
        <begin position="111"/>
        <end position="138"/>
    </location>
</feature>
<comment type="subcellular location">
    <subcellularLocation>
        <location evidence="1 5">Membrane</location>
        <topology evidence="1 5">Multi-pass membrane protein</topology>
    </subcellularLocation>
</comment>
<dbReference type="GO" id="GO:0005886">
    <property type="term" value="C:plasma membrane"/>
    <property type="evidence" value="ECO:0007669"/>
    <property type="project" value="TreeGrafter"/>
</dbReference>
<dbReference type="Pfam" id="PF04145">
    <property type="entry name" value="Ctr"/>
    <property type="match status" value="1"/>
</dbReference>
<dbReference type="Proteomes" id="UP000807353">
    <property type="component" value="Unassembled WGS sequence"/>
</dbReference>
<keyword evidence="2 5" id="KW-0812">Transmembrane</keyword>
<comment type="similarity">
    <text evidence="5">Belongs to the copper transporter (Ctr) (TC 1.A.56) family. SLC31A subfamily.</text>
</comment>
<dbReference type="InterPro" id="IPR007274">
    <property type="entry name" value="Cop_transporter"/>
</dbReference>